<accession>A0A8J7V4M2</accession>
<keyword evidence="3" id="KW-1185">Reference proteome</keyword>
<dbReference type="Proteomes" id="UP000672602">
    <property type="component" value="Unassembled WGS sequence"/>
</dbReference>
<feature type="compositionally biased region" description="Basic residues" evidence="1">
    <location>
        <begin position="1"/>
        <end position="18"/>
    </location>
</feature>
<comment type="caution">
    <text evidence="2">The sequence shown here is derived from an EMBL/GenBank/DDBJ whole genome shotgun (WGS) entry which is preliminary data.</text>
</comment>
<evidence type="ECO:0000313" key="3">
    <source>
        <dbReference type="Proteomes" id="UP000672602"/>
    </source>
</evidence>
<feature type="compositionally biased region" description="Basic and acidic residues" evidence="1">
    <location>
        <begin position="45"/>
        <end position="56"/>
    </location>
</feature>
<sequence>MCWRIGKRLMPKGPKGQKRPADVIGNAVRVMQIATGEAEEEYDDDGKNKAAQELGRKGGASRAKKLTAERRSEIAKNAATRRWKSDRKEEVAGPPDTTERSE</sequence>
<evidence type="ECO:0008006" key="4">
    <source>
        <dbReference type="Google" id="ProtNLM"/>
    </source>
</evidence>
<feature type="compositionally biased region" description="Basic and acidic residues" evidence="1">
    <location>
        <begin position="86"/>
        <end position="102"/>
    </location>
</feature>
<dbReference type="EMBL" id="JAGMWN010000005">
    <property type="protein sequence ID" value="MBP5857839.1"/>
    <property type="molecule type" value="Genomic_DNA"/>
</dbReference>
<dbReference type="AlphaFoldDB" id="A0A8J7V4M2"/>
<feature type="region of interest" description="Disordered" evidence="1">
    <location>
        <begin position="38"/>
        <end position="102"/>
    </location>
</feature>
<name>A0A8J7V4M2_9PROT</name>
<evidence type="ECO:0000256" key="1">
    <source>
        <dbReference type="SAM" id="MobiDB-lite"/>
    </source>
</evidence>
<gene>
    <name evidence="2" type="ORF">KAJ83_12535</name>
</gene>
<reference evidence="2" key="1">
    <citation type="submission" date="2021-04" db="EMBL/GenBank/DDBJ databases">
        <authorList>
            <person name="Zhang D.-C."/>
        </authorList>
    </citation>
    <scope>NUCLEOTIDE SEQUENCE</scope>
    <source>
        <strain evidence="2">CGMCC 1.15697</strain>
    </source>
</reference>
<evidence type="ECO:0000313" key="2">
    <source>
        <dbReference type="EMBL" id="MBP5857839.1"/>
    </source>
</evidence>
<dbReference type="RefSeq" id="WP_210682412.1">
    <property type="nucleotide sequence ID" value="NZ_JAGMWN010000005.1"/>
</dbReference>
<proteinExistence type="predicted"/>
<organism evidence="2 3">
    <name type="scientific">Marivibrio halodurans</name>
    <dbReference type="NCBI Taxonomy" id="2039722"/>
    <lineage>
        <taxon>Bacteria</taxon>
        <taxon>Pseudomonadati</taxon>
        <taxon>Pseudomonadota</taxon>
        <taxon>Alphaproteobacteria</taxon>
        <taxon>Rhodospirillales</taxon>
        <taxon>Rhodospirillaceae</taxon>
        <taxon>Marivibrio</taxon>
    </lineage>
</organism>
<feature type="region of interest" description="Disordered" evidence="1">
    <location>
        <begin position="1"/>
        <end position="21"/>
    </location>
</feature>
<protein>
    <recommendedName>
        <fullName evidence="4">RNA-binding protein</fullName>
    </recommendedName>
</protein>